<dbReference type="InterPro" id="IPR001766">
    <property type="entry name" value="Fork_head_dom"/>
</dbReference>
<evidence type="ECO:0000313" key="6">
    <source>
        <dbReference type="Ensembl" id="ENSDCDP00010012100.1"/>
    </source>
</evidence>
<keyword evidence="7" id="KW-1185">Reference proteome</keyword>
<feature type="compositionally biased region" description="Basic and acidic residues" evidence="4">
    <location>
        <begin position="59"/>
        <end position="71"/>
    </location>
</feature>
<dbReference type="Ensembl" id="ENSDCDT00010012686.1">
    <property type="protein sequence ID" value="ENSDCDP00010012100.1"/>
    <property type="gene ID" value="ENSDCDG00010005395.1"/>
</dbReference>
<organism evidence="6 7">
    <name type="scientific">Denticeps clupeoides</name>
    <name type="common">denticle herring</name>
    <dbReference type="NCBI Taxonomy" id="299321"/>
    <lineage>
        <taxon>Eukaryota</taxon>
        <taxon>Metazoa</taxon>
        <taxon>Chordata</taxon>
        <taxon>Craniata</taxon>
        <taxon>Vertebrata</taxon>
        <taxon>Euteleostomi</taxon>
        <taxon>Actinopterygii</taxon>
        <taxon>Neopterygii</taxon>
        <taxon>Teleostei</taxon>
        <taxon>Clupei</taxon>
        <taxon>Clupeiformes</taxon>
        <taxon>Denticipitoidei</taxon>
        <taxon>Denticipitidae</taxon>
        <taxon>Denticeps</taxon>
    </lineage>
</organism>
<dbReference type="PROSITE" id="PS50039">
    <property type="entry name" value="FORK_HEAD_3"/>
    <property type="match status" value="1"/>
</dbReference>
<evidence type="ECO:0000256" key="1">
    <source>
        <dbReference type="ARBA" id="ARBA00004123"/>
    </source>
</evidence>
<reference evidence="6 7" key="1">
    <citation type="submission" date="2020-06" db="EMBL/GenBank/DDBJ databases">
        <authorList>
            <consortium name="Wellcome Sanger Institute Data Sharing"/>
        </authorList>
    </citation>
    <scope>NUCLEOTIDE SEQUENCE [LARGE SCALE GENOMIC DNA]</scope>
</reference>
<dbReference type="InterPro" id="IPR036390">
    <property type="entry name" value="WH_DNA-bd_sf"/>
</dbReference>
<evidence type="ECO:0000256" key="4">
    <source>
        <dbReference type="SAM" id="MobiDB-lite"/>
    </source>
</evidence>
<keyword evidence="3" id="KW-0539">Nucleus</keyword>
<feature type="compositionally biased region" description="Low complexity" evidence="4">
    <location>
        <begin position="48"/>
        <end position="58"/>
    </location>
</feature>
<evidence type="ECO:0000313" key="7">
    <source>
        <dbReference type="Proteomes" id="UP000694580"/>
    </source>
</evidence>
<dbReference type="PANTHER" id="PTHR46805">
    <property type="entry name" value="FORKHEAD BOX PROTEIN J1"/>
    <property type="match status" value="1"/>
</dbReference>
<dbReference type="GO" id="GO:0000978">
    <property type="term" value="F:RNA polymerase II cis-regulatory region sequence-specific DNA binding"/>
    <property type="evidence" value="ECO:0007669"/>
    <property type="project" value="TreeGrafter"/>
</dbReference>
<dbReference type="Gene3D" id="1.10.10.10">
    <property type="entry name" value="Winged helix-like DNA-binding domain superfamily/Winged helix DNA-binding domain"/>
    <property type="match status" value="1"/>
</dbReference>
<comment type="subcellular location">
    <subcellularLocation>
        <location evidence="1 3">Nucleus</location>
    </subcellularLocation>
</comment>
<dbReference type="InterPro" id="IPR030456">
    <property type="entry name" value="TF_fork_head_CS_2"/>
</dbReference>
<dbReference type="PROSITE" id="PS00658">
    <property type="entry name" value="FORK_HEAD_2"/>
    <property type="match status" value="1"/>
</dbReference>
<dbReference type="InterPro" id="IPR018122">
    <property type="entry name" value="TF_fork_head_CS_1"/>
</dbReference>
<dbReference type="Proteomes" id="UP000694580">
    <property type="component" value="Chromosome 8"/>
</dbReference>
<dbReference type="InterPro" id="IPR036388">
    <property type="entry name" value="WH-like_DNA-bd_sf"/>
</dbReference>
<evidence type="ECO:0000259" key="5">
    <source>
        <dbReference type="PROSITE" id="PS50039"/>
    </source>
</evidence>
<dbReference type="Pfam" id="PF00250">
    <property type="entry name" value="Forkhead"/>
    <property type="match status" value="1"/>
</dbReference>
<dbReference type="InterPro" id="IPR047513">
    <property type="entry name" value="FOXJ1"/>
</dbReference>
<dbReference type="GO" id="GO:0005634">
    <property type="term" value="C:nucleus"/>
    <property type="evidence" value="ECO:0007669"/>
    <property type="project" value="UniProtKB-SubCell"/>
</dbReference>
<sequence length="140" mass="15789">RGPRGPPEQRLLDREDAGGAVTLDDSLTSLTWLQNFSILSADPDPDPGRWGPPAGDAPRSPEEEVDYRTDPLAKPPHSYATLICMAMRANPSSKIPLSAIYTWISDNFSYYRHAEPSWQNSIRHNLSLNKCFRKVPRRKD</sequence>
<dbReference type="PANTHER" id="PTHR46805:SF1">
    <property type="entry name" value="FORKHEAD BOX PROTEIN J1"/>
    <property type="match status" value="1"/>
</dbReference>
<dbReference type="SMART" id="SM00339">
    <property type="entry name" value="FH"/>
    <property type="match status" value="1"/>
</dbReference>
<dbReference type="GO" id="GO:0000981">
    <property type="term" value="F:DNA-binding transcription factor activity, RNA polymerase II-specific"/>
    <property type="evidence" value="ECO:0007669"/>
    <property type="project" value="TreeGrafter"/>
</dbReference>
<gene>
    <name evidence="6" type="primary">foxj1b</name>
</gene>
<accession>A0AAY4AUR7</accession>
<dbReference type="AlphaFoldDB" id="A0AAY4AUR7"/>
<dbReference type="GeneTree" id="ENSGT00940000164514"/>
<protein>
    <recommendedName>
        <fullName evidence="5">Fork-head domain-containing protein</fullName>
    </recommendedName>
</protein>
<dbReference type="PRINTS" id="PR00053">
    <property type="entry name" value="FORKHEAD"/>
</dbReference>
<feature type="DNA-binding region" description="Fork-head" evidence="3">
    <location>
        <begin position="74"/>
        <end position="140"/>
    </location>
</feature>
<reference evidence="6" key="3">
    <citation type="submission" date="2025-09" db="UniProtKB">
        <authorList>
            <consortium name="Ensembl"/>
        </authorList>
    </citation>
    <scope>IDENTIFICATION</scope>
</reference>
<feature type="region of interest" description="Disordered" evidence="4">
    <location>
        <begin position="38"/>
        <end position="73"/>
    </location>
</feature>
<dbReference type="PROSITE" id="PS00657">
    <property type="entry name" value="FORK_HEAD_1"/>
    <property type="match status" value="1"/>
</dbReference>
<dbReference type="SUPFAM" id="SSF46785">
    <property type="entry name" value="Winged helix' DNA-binding domain"/>
    <property type="match status" value="1"/>
</dbReference>
<keyword evidence="2 3" id="KW-0238">DNA-binding</keyword>
<feature type="domain" description="Fork-head" evidence="5">
    <location>
        <begin position="74"/>
        <end position="140"/>
    </location>
</feature>
<evidence type="ECO:0000256" key="3">
    <source>
        <dbReference type="PROSITE-ProRule" id="PRU00089"/>
    </source>
</evidence>
<reference evidence="6" key="2">
    <citation type="submission" date="2025-08" db="UniProtKB">
        <authorList>
            <consortium name="Ensembl"/>
        </authorList>
    </citation>
    <scope>IDENTIFICATION</scope>
</reference>
<name>A0AAY4AUR7_9TELE</name>
<proteinExistence type="predicted"/>
<evidence type="ECO:0000256" key="2">
    <source>
        <dbReference type="ARBA" id="ARBA00023125"/>
    </source>
</evidence>